<protein>
    <recommendedName>
        <fullName evidence="6">Calcineurin-binding protein 1</fullName>
    </recommendedName>
</protein>
<gene>
    <name evidence="4" type="ORF">CK203_072017</name>
</gene>
<feature type="compositionally biased region" description="Polar residues" evidence="3">
    <location>
        <begin position="1177"/>
        <end position="1188"/>
    </location>
</feature>
<proteinExistence type="predicted"/>
<comment type="subcellular location">
    <subcellularLocation>
        <location evidence="1">Nucleus</location>
    </subcellularLocation>
</comment>
<dbReference type="InterPro" id="IPR033053">
    <property type="entry name" value="Hir3/CABIN1"/>
</dbReference>
<evidence type="ECO:0000256" key="3">
    <source>
        <dbReference type="SAM" id="MobiDB-lite"/>
    </source>
</evidence>
<dbReference type="GO" id="GO:0006325">
    <property type="term" value="P:chromatin organization"/>
    <property type="evidence" value="ECO:0007669"/>
    <property type="project" value="InterPro"/>
</dbReference>
<dbReference type="Proteomes" id="UP000288805">
    <property type="component" value="Unassembled WGS sequence"/>
</dbReference>
<sequence length="1198" mass="134802">MMKRHCKHPEERGLRLSKVPSLVVRCALSVLFTTMFIEAEKHMSGRRQPKGNKLIGRLERKSVFELSLDSKALALREYANSNAIIVPMSIIGDIQTLLLAVMCNFANTFLKKKSSGLVTVDQSEQKQRCCFVDIAIAFCKLQHLNPSTPVKAHIELVVAIHDLLAEYGLCCAGDSGEGEEGTFLKLAIKHLLALDMKLKSNCQSSNRETTQCDEQISHNNNVKTSLNELKSDALNMESGRMELDEDHAVEKDVLERMATKGILCKGLAKDTAGATFGEHGSVGPDGKFNKVEKISDEFVECGKELSEDEREELELGIDNALDQCFFCLYGLNLRSDSSYDDDLALHKNTSRGDYQTKEQCSDVFQYILPYAKASSRTGLIKLRRVLRAIRKHFPQPPEDVLVGNPIDKFLDDPDLCEDKLSEEAGSDGFVESIMKTFPDAGGIKQYKAPSVGSSQPYLEVYCNLYYLLAQSEETNATDKWPGFVLTKEGEEFVQQNTNLFKYDLMYNPLRFESWQRLANIYDEEVDLLLNDGSKHINVAGWRKNASLPQRVETSRRRSRRCLLMSLALAKTSVQQSEIHELLALVYYDSLQNVVPFYDQRSVVPSKDAAWTMFCQNSMKHFKKAFAHKPDWSHAFYMGKLSEKLGYPHELSFSYYDKAINLNPSAVDPFYRMHASRLKLLYTSGKQNFEALKVVARHSFNKSTEENVMNILSRMSPEILNLPADDMDGNAQVNPEERKDAESHQLEEVWHMLYSDCLSSLQICVEGDLKHFHKARYVLAQGLYRRGERGGSERSKDELSFCFKSSRSSFTINMWEIDGMLCCFLEVLSDNTVCIQLNLSFLDFRRKTMGLAGNKKALEVNLPESSRKFITCIRKYMLFYLKLLEETGDISTLDRAYISLRADKRFSLCLEDLVPVALGRYIKALISSMRQAETVGSTAASRSEHMLEKMFTLFMEQGSLWPDLCSLPEMRSTELSESSLYGYLYQYIQLLERNVRLETLEAINEKIRKRFKNPSWLIVIVLKFASMLQLLELQHNAPIWDQPLFSAIRLATDTQIHLGMNGVEIVDLSVPRKLLLWAYTLLHGRCTSISVVVKHCEENAKSRMKKGAGTSSTLPNTSITSATTTHTGTGKDGGGEAEAAALATAAAVSLPEGDSIRGLNCSGETQKSLLAAPHLHQCTSSSAEKSNVSVHEAGDPEKA</sequence>
<name>A0A438EXK9_VITVI</name>
<feature type="region of interest" description="Disordered" evidence="3">
    <location>
        <begin position="1177"/>
        <end position="1198"/>
    </location>
</feature>
<dbReference type="AlphaFoldDB" id="A0A438EXK9"/>
<keyword evidence="2" id="KW-0539">Nucleus</keyword>
<accession>A0A438EXK9</accession>
<dbReference type="EMBL" id="QGNW01001168">
    <property type="protein sequence ID" value="RVW52464.1"/>
    <property type="molecule type" value="Genomic_DNA"/>
</dbReference>
<evidence type="ECO:0008006" key="6">
    <source>
        <dbReference type="Google" id="ProtNLM"/>
    </source>
</evidence>
<evidence type="ECO:0000256" key="1">
    <source>
        <dbReference type="ARBA" id="ARBA00004123"/>
    </source>
</evidence>
<dbReference type="GO" id="GO:0005634">
    <property type="term" value="C:nucleus"/>
    <property type="evidence" value="ECO:0007669"/>
    <property type="project" value="UniProtKB-SubCell"/>
</dbReference>
<comment type="caution">
    <text evidence="4">The sequence shown here is derived from an EMBL/GenBank/DDBJ whole genome shotgun (WGS) entry which is preliminary data.</text>
</comment>
<dbReference type="PANTHER" id="PTHR15502">
    <property type="entry name" value="CALCINEURIN-BINDING PROTEIN CABIN 1-RELATED"/>
    <property type="match status" value="1"/>
</dbReference>
<reference evidence="4 5" key="1">
    <citation type="journal article" date="2018" name="PLoS Genet.">
        <title>Population sequencing reveals clonal diversity and ancestral inbreeding in the grapevine cultivar Chardonnay.</title>
        <authorList>
            <person name="Roach M.J."/>
            <person name="Johnson D.L."/>
            <person name="Bohlmann J."/>
            <person name="van Vuuren H.J."/>
            <person name="Jones S.J."/>
            <person name="Pretorius I.S."/>
            <person name="Schmidt S.A."/>
            <person name="Borneman A.R."/>
        </authorList>
    </citation>
    <scope>NUCLEOTIDE SEQUENCE [LARGE SCALE GENOMIC DNA]</scope>
    <source>
        <strain evidence="5">cv. Chardonnay</strain>
        <tissue evidence="4">Leaf</tissue>
    </source>
</reference>
<dbReference type="PANTHER" id="PTHR15502:SF7">
    <property type="entry name" value="CALCINEURIN-BINDING PROTEIN CABIN-1"/>
    <property type="match status" value="1"/>
</dbReference>
<evidence type="ECO:0000313" key="5">
    <source>
        <dbReference type="Proteomes" id="UP000288805"/>
    </source>
</evidence>
<feature type="region of interest" description="Disordered" evidence="3">
    <location>
        <begin position="1102"/>
        <end position="1134"/>
    </location>
</feature>
<evidence type="ECO:0000313" key="4">
    <source>
        <dbReference type="EMBL" id="RVW52464.1"/>
    </source>
</evidence>
<evidence type="ECO:0000256" key="2">
    <source>
        <dbReference type="ARBA" id="ARBA00023242"/>
    </source>
</evidence>
<feature type="compositionally biased region" description="Polar residues" evidence="3">
    <location>
        <begin position="1108"/>
        <end position="1118"/>
    </location>
</feature>
<organism evidence="4 5">
    <name type="scientific">Vitis vinifera</name>
    <name type="common">Grape</name>
    <dbReference type="NCBI Taxonomy" id="29760"/>
    <lineage>
        <taxon>Eukaryota</taxon>
        <taxon>Viridiplantae</taxon>
        <taxon>Streptophyta</taxon>
        <taxon>Embryophyta</taxon>
        <taxon>Tracheophyta</taxon>
        <taxon>Spermatophyta</taxon>
        <taxon>Magnoliopsida</taxon>
        <taxon>eudicotyledons</taxon>
        <taxon>Gunneridae</taxon>
        <taxon>Pentapetalae</taxon>
        <taxon>rosids</taxon>
        <taxon>Vitales</taxon>
        <taxon>Vitaceae</taxon>
        <taxon>Viteae</taxon>
        <taxon>Vitis</taxon>
    </lineage>
</organism>